<reference evidence="2" key="2">
    <citation type="submission" date="2021-03" db="UniProtKB">
        <authorList>
            <consortium name="EnsemblPlants"/>
        </authorList>
    </citation>
    <scope>IDENTIFICATION</scope>
</reference>
<feature type="transmembrane region" description="Helical" evidence="1">
    <location>
        <begin position="13"/>
        <end position="34"/>
    </location>
</feature>
<dbReference type="EMBL" id="UZAU01000089">
    <property type="status" value="NOT_ANNOTATED_CDS"/>
    <property type="molecule type" value="Genomic_DNA"/>
</dbReference>
<sequence>MFLQTFQHKTLNFFLYFAVVYGTNAMLNTMAPLMNSSSHAITDMPSADITIGAPTQIQWIAPPTGKLKLNIDAT</sequence>
<keyword evidence="3" id="KW-1185">Reference proteome</keyword>
<organism evidence="2 3">
    <name type="scientific">Cannabis sativa</name>
    <name type="common">Hemp</name>
    <name type="synonym">Marijuana</name>
    <dbReference type="NCBI Taxonomy" id="3483"/>
    <lineage>
        <taxon>Eukaryota</taxon>
        <taxon>Viridiplantae</taxon>
        <taxon>Streptophyta</taxon>
        <taxon>Embryophyta</taxon>
        <taxon>Tracheophyta</taxon>
        <taxon>Spermatophyta</taxon>
        <taxon>Magnoliopsida</taxon>
        <taxon>eudicotyledons</taxon>
        <taxon>Gunneridae</taxon>
        <taxon>Pentapetalae</taxon>
        <taxon>rosids</taxon>
        <taxon>fabids</taxon>
        <taxon>Rosales</taxon>
        <taxon>Cannabaceae</taxon>
        <taxon>Cannabis</taxon>
    </lineage>
</organism>
<keyword evidence="1" id="KW-1133">Transmembrane helix</keyword>
<keyword evidence="1" id="KW-0812">Transmembrane</keyword>
<proteinExistence type="predicted"/>
<evidence type="ECO:0000313" key="3">
    <source>
        <dbReference type="Proteomes" id="UP000596661"/>
    </source>
</evidence>
<name>A0A803NTI3_CANSA</name>
<evidence type="ECO:0000313" key="2">
    <source>
        <dbReference type="EnsemblPlants" id="cds.evm.model.02.141"/>
    </source>
</evidence>
<dbReference type="Gramene" id="evm.model.02.141">
    <property type="protein sequence ID" value="cds.evm.model.02.141"/>
    <property type="gene ID" value="evm.TU.02.141"/>
</dbReference>
<dbReference type="EnsemblPlants" id="evm.model.02.141">
    <property type="protein sequence ID" value="cds.evm.model.02.141"/>
    <property type="gene ID" value="evm.TU.02.141"/>
</dbReference>
<keyword evidence="1" id="KW-0472">Membrane</keyword>
<protein>
    <submittedName>
        <fullName evidence="2">Uncharacterized protein</fullName>
    </submittedName>
</protein>
<reference evidence="2" key="1">
    <citation type="submission" date="2018-11" db="EMBL/GenBank/DDBJ databases">
        <authorList>
            <person name="Grassa J C."/>
        </authorList>
    </citation>
    <scope>NUCLEOTIDE SEQUENCE [LARGE SCALE GENOMIC DNA]</scope>
</reference>
<dbReference type="AlphaFoldDB" id="A0A803NTI3"/>
<dbReference type="Proteomes" id="UP000596661">
    <property type="component" value="Chromosome 2"/>
</dbReference>
<evidence type="ECO:0000256" key="1">
    <source>
        <dbReference type="SAM" id="Phobius"/>
    </source>
</evidence>
<accession>A0A803NTI3</accession>